<dbReference type="EMBL" id="JAPCKI010000003">
    <property type="protein sequence ID" value="MDD2177231.1"/>
    <property type="molecule type" value="Genomic_DNA"/>
</dbReference>
<dbReference type="Proteomes" id="UP001148932">
    <property type="component" value="Unassembled WGS sequence"/>
</dbReference>
<gene>
    <name evidence="1" type="ORF">OIN59_07275</name>
</gene>
<proteinExistence type="predicted"/>
<comment type="caution">
    <text evidence="1">The sequence shown here is derived from an EMBL/GenBank/DDBJ whole genome shotgun (WGS) entry which is preliminary data.</text>
</comment>
<dbReference type="InterPro" id="IPR009562">
    <property type="entry name" value="DUF1178"/>
</dbReference>
<evidence type="ECO:0000313" key="1">
    <source>
        <dbReference type="EMBL" id="MDD2177231.1"/>
    </source>
</evidence>
<organism evidence="1 2">
    <name type="scientific">Acidovorax benzenivorans</name>
    <dbReference type="NCBI Taxonomy" id="2987520"/>
    <lineage>
        <taxon>Bacteria</taxon>
        <taxon>Pseudomonadati</taxon>
        <taxon>Pseudomonadota</taxon>
        <taxon>Betaproteobacteria</taxon>
        <taxon>Burkholderiales</taxon>
        <taxon>Comamonadaceae</taxon>
        <taxon>Acidovorax</taxon>
    </lineage>
</organism>
<sequence>MKVLDLQCQHGHVFEGWFGSEDDFQSQKQRGLVQCPFCADDHIDKRLSAPRLNLGAREPAALVAASNLPSAAHPVSSASAETSMPSPVLQAAWLELARKMVASTEDVGPRFAEEARRMHHGEVQERAIRGQATAHEALQLLDEGIAVMPLPMPAAAKETLQ</sequence>
<keyword evidence="2" id="KW-1185">Reference proteome</keyword>
<dbReference type="PIRSF" id="PIRSF032131">
    <property type="entry name" value="UCP032131"/>
    <property type="match status" value="1"/>
</dbReference>
<reference evidence="1" key="1">
    <citation type="submission" date="2022-10" db="EMBL/GenBank/DDBJ databases">
        <title>Description of microaerobic benzene degrading bacteria.</title>
        <authorList>
            <person name="Bedics A."/>
            <person name="Tancsics A."/>
            <person name="Banerjee S."/>
        </authorList>
    </citation>
    <scope>NUCLEOTIDE SEQUENCE</scope>
    <source>
        <strain evidence="1">D2M1</strain>
    </source>
</reference>
<evidence type="ECO:0000313" key="2">
    <source>
        <dbReference type="Proteomes" id="UP001148932"/>
    </source>
</evidence>
<dbReference type="Pfam" id="PF06676">
    <property type="entry name" value="DUF1178"/>
    <property type="match status" value="1"/>
</dbReference>
<accession>A0ABT5RVM6</accession>
<dbReference type="RefSeq" id="WP_274108696.1">
    <property type="nucleotide sequence ID" value="NZ_JAPCKI010000003.1"/>
</dbReference>
<protein>
    <submittedName>
        <fullName evidence="1">DUF1178 family protein</fullName>
    </submittedName>
</protein>
<name>A0ABT5RVM6_9BURK</name>